<keyword evidence="1" id="KW-0812">Transmembrane</keyword>
<organism evidence="2 3">
    <name type="scientific">Asticcacaulis aquaticus</name>
    <dbReference type="NCBI Taxonomy" id="2984212"/>
    <lineage>
        <taxon>Bacteria</taxon>
        <taxon>Pseudomonadati</taxon>
        <taxon>Pseudomonadota</taxon>
        <taxon>Alphaproteobacteria</taxon>
        <taxon>Caulobacterales</taxon>
        <taxon>Caulobacteraceae</taxon>
        <taxon>Asticcacaulis</taxon>
    </lineage>
</organism>
<name>A0ABT5HXA3_9CAUL</name>
<comment type="caution">
    <text evidence="2">The sequence shown here is derived from an EMBL/GenBank/DDBJ whole genome shotgun (WGS) entry which is preliminary data.</text>
</comment>
<dbReference type="RefSeq" id="WP_272748943.1">
    <property type="nucleotide sequence ID" value="NZ_JAQQKX010000012.1"/>
</dbReference>
<dbReference type="EMBL" id="JAQQKX010000012">
    <property type="protein sequence ID" value="MDC7684470.1"/>
    <property type="molecule type" value="Genomic_DNA"/>
</dbReference>
<keyword evidence="3" id="KW-1185">Reference proteome</keyword>
<gene>
    <name evidence="2" type="ORF">PQU92_14385</name>
</gene>
<dbReference type="InterPro" id="IPR008620">
    <property type="entry name" value="FixH"/>
</dbReference>
<proteinExistence type="predicted"/>
<accession>A0ABT5HXA3</accession>
<protein>
    <submittedName>
        <fullName evidence="2">FixH family protein</fullName>
    </submittedName>
</protein>
<keyword evidence="1" id="KW-0472">Membrane</keyword>
<feature type="transmembrane region" description="Helical" evidence="1">
    <location>
        <begin position="20"/>
        <end position="44"/>
    </location>
</feature>
<dbReference type="Pfam" id="PF05751">
    <property type="entry name" value="FixH"/>
    <property type="match status" value="1"/>
</dbReference>
<evidence type="ECO:0000313" key="2">
    <source>
        <dbReference type="EMBL" id="MDC7684470.1"/>
    </source>
</evidence>
<evidence type="ECO:0000256" key="1">
    <source>
        <dbReference type="SAM" id="Phobius"/>
    </source>
</evidence>
<reference evidence="2 3" key="1">
    <citation type="submission" date="2023-01" db="EMBL/GenBank/DDBJ databases">
        <title>Novel species of the genus Asticcacaulis isolated from rivers.</title>
        <authorList>
            <person name="Lu H."/>
        </authorList>
    </citation>
    <scope>NUCLEOTIDE SEQUENCE [LARGE SCALE GENOMIC DNA]</scope>
    <source>
        <strain evidence="2 3">BYS171W</strain>
    </source>
</reference>
<sequence length="163" mass="18255">MKAISSAETQADIDRRRGRFVPWFIAAFFISFMLPLIAFTVLAFRHAPSEVTAQAYEKGLAYNNALDAEAAQEGLGWKVNGAFRDGVYRVSASDRGVAMEDARVEVWFVHPSVKTNDRHAVLTHSGRGIYEAKIDLPVRAGWSAHVTVEDHGQQLQTRYIFEN</sequence>
<evidence type="ECO:0000313" key="3">
    <source>
        <dbReference type="Proteomes" id="UP001214854"/>
    </source>
</evidence>
<keyword evidence="1" id="KW-1133">Transmembrane helix</keyword>
<dbReference type="Proteomes" id="UP001214854">
    <property type="component" value="Unassembled WGS sequence"/>
</dbReference>